<feature type="chain" id="PRO_5011507457" evidence="1">
    <location>
        <begin position="23"/>
        <end position="816"/>
    </location>
</feature>
<dbReference type="RefSeq" id="WP_090119409.1">
    <property type="nucleotide sequence ID" value="NZ_FNNJ01000001.1"/>
</dbReference>
<protein>
    <submittedName>
        <fullName evidence="2">Fibronectin type 3 domain-containing protein</fullName>
    </submittedName>
</protein>
<dbReference type="InterPro" id="IPR036116">
    <property type="entry name" value="FN3_sf"/>
</dbReference>
<dbReference type="SUPFAM" id="SSF75005">
    <property type="entry name" value="Arabinanase/levansucrase/invertase"/>
    <property type="match status" value="1"/>
</dbReference>
<accession>A0A1H2SSM6</accession>
<dbReference type="SUPFAM" id="SSF49265">
    <property type="entry name" value="Fibronectin type III"/>
    <property type="match status" value="1"/>
</dbReference>
<sequence length="816" mass="92364">MKLKNFILICACTIGFIPVLQAQIALLGDNSPHKNVNDGNFEQVKAYSWRKGFQSPKWTCSHGADEHTGDNRMALFQGRMYSSVPVGIIESIVLDNISEYSKPRVGDVLNWSFGADSEYDCNAKITISLVFGKNERVLAEKKAIKGGDLLVQEFSGTYTITKKDAEQGMPFVRATLYSNDGVKVFLNYVNISVQNPETNGPEKLNASIVSEGIQLNWIDNKHSEGITYNVYRGEKLRNTYKKLAENVKAFSYTDSSLINGKQYHYLVTRIGEKESSKSPVVTITKIDKVAPAPPTNLSVKVFDTEVEITWKKSVDRDVKNYSVYRSDSKGNNLRQIAHDVTKNRFVDFTPVKDIENTYVVFAHDFSGNKSNPSKPIKAKVKAVFGTSFSDLILPMPITDKLRSDIWGADGVIPRDPNNGIEDPEWSYWGGRPVKDKDGKYHMNVTRWPANATKGHWEWPFSTVAYTVADNPIGPYKVKKEIAYDFHNGLGHNPDIILLNDGTYMLYSLIDWEATLFTSNSMAGPWKRLGVMQVDKNTNLEDPERMYRFERNLSGVHLTDGRFLFVTKAGGMMISEGTDPLGPYKIVSKEIRHNPIIPEKYRNSGYEDPVLWKDDVQFHMMINAFWDYRAIYLRSPDGIHWKFNPGTAYTPHDTSYEDGTQTHWYKLERPHVLQDEFGRATHLSLAVIDVPKRDDLAKDKHNSKNIIMPLVLHKRIKMLNKKPINKHTKNIKILIKSEDEFNAQKDIDLSSLRYGASEEVNFGRGSKILKTKKKGKDLILIFNGEGNGITDVNFAGKLLGKTKNGKLLIGFSKLIAE</sequence>
<dbReference type="Proteomes" id="UP000199595">
    <property type="component" value="Unassembled WGS sequence"/>
</dbReference>
<keyword evidence="1" id="KW-0732">Signal</keyword>
<gene>
    <name evidence="2" type="ORF">SAMN05444411_101528</name>
</gene>
<evidence type="ECO:0000256" key="1">
    <source>
        <dbReference type="SAM" id="SignalP"/>
    </source>
</evidence>
<dbReference type="Gene3D" id="2.60.40.10">
    <property type="entry name" value="Immunoglobulins"/>
    <property type="match status" value="2"/>
</dbReference>
<name>A0A1H2SSM6_9FLAO</name>
<dbReference type="AlphaFoldDB" id="A0A1H2SSM6"/>
<dbReference type="InterPro" id="IPR023296">
    <property type="entry name" value="Glyco_hydro_beta-prop_sf"/>
</dbReference>
<proteinExistence type="predicted"/>
<evidence type="ECO:0000313" key="3">
    <source>
        <dbReference type="Proteomes" id="UP000199595"/>
    </source>
</evidence>
<evidence type="ECO:0000313" key="2">
    <source>
        <dbReference type="EMBL" id="SDW34632.1"/>
    </source>
</evidence>
<reference evidence="2 3" key="1">
    <citation type="submission" date="2016-10" db="EMBL/GenBank/DDBJ databases">
        <authorList>
            <person name="de Groot N.N."/>
        </authorList>
    </citation>
    <scope>NUCLEOTIDE SEQUENCE [LARGE SCALE GENOMIC DNA]</scope>
    <source>
        <strain evidence="2 3">DSM 24956</strain>
    </source>
</reference>
<dbReference type="CDD" id="cd08994">
    <property type="entry name" value="GH43_62_32_68_117_130-like"/>
    <property type="match status" value="1"/>
</dbReference>
<dbReference type="OrthoDB" id="9794572at2"/>
<dbReference type="EMBL" id="FNNJ01000001">
    <property type="protein sequence ID" value="SDW34632.1"/>
    <property type="molecule type" value="Genomic_DNA"/>
</dbReference>
<dbReference type="InterPro" id="IPR013783">
    <property type="entry name" value="Ig-like_fold"/>
</dbReference>
<dbReference type="STRING" id="762486.SAMN05444411_101528"/>
<dbReference type="Gene3D" id="2.115.10.20">
    <property type="entry name" value="Glycosyl hydrolase domain, family 43"/>
    <property type="match status" value="1"/>
</dbReference>
<organism evidence="2 3">
    <name type="scientific">Lutibacter oricola</name>
    <dbReference type="NCBI Taxonomy" id="762486"/>
    <lineage>
        <taxon>Bacteria</taxon>
        <taxon>Pseudomonadati</taxon>
        <taxon>Bacteroidota</taxon>
        <taxon>Flavobacteriia</taxon>
        <taxon>Flavobacteriales</taxon>
        <taxon>Flavobacteriaceae</taxon>
        <taxon>Lutibacter</taxon>
    </lineage>
</organism>
<feature type="signal peptide" evidence="1">
    <location>
        <begin position="1"/>
        <end position="22"/>
    </location>
</feature>
<keyword evidence="3" id="KW-1185">Reference proteome</keyword>